<evidence type="ECO:0000313" key="1">
    <source>
        <dbReference type="EMBL" id="GFN75803.1"/>
    </source>
</evidence>
<dbReference type="Proteomes" id="UP000735302">
    <property type="component" value="Unassembled WGS sequence"/>
</dbReference>
<dbReference type="AlphaFoldDB" id="A0AAV3Y1F5"/>
<comment type="caution">
    <text evidence="1">The sequence shown here is derived from an EMBL/GenBank/DDBJ whole genome shotgun (WGS) entry which is preliminary data.</text>
</comment>
<accession>A0AAV3Y1F5</accession>
<evidence type="ECO:0000313" key="2">
    <source>
        <dbReference type="Proteomes" id="UP000735302"/>
    </source>
</evidence>
<organism evidence="1 2">
    <name type="scientific">Plakobranchus ocellatus</name>
    <dbReference type="NCBI Taxonomy" id="259542"/>
    <lineage>
        <taxon>Eukaryota</taxon>
        <taxon>Metazoa</taxon>
        <taxon>Spiralia</taxon>
        <taxon>Lophotrochozoa</taxon>
        <taxon>Mollusca</taxon>
        <taxon>Gastropoda</taxon>
        <taxon>Heterobranchia</taxon>
        <taxon>Euthyneura</taxon>
        <taxon>Panpulmonata</taxon>
        <taxon>Sacoglossa</taxon>
        <taxon>Placobranchoidea</taxon>
        <taxon>Plakobranchidae</taxon>
        <taxon>Plakobranchus</taxon>
    </lineage>
</organism>
<dbReference type="EMBL" id="BLXT01000298">
    <property type="protein sequence ID" value="GFN75803.1"/>
    <property type="molecule type" value="Genomic_DNA"/>
</dbReference>
<keyword evidence="2" id="KW-1185">Reference proteome</keyword>
<name>A0AAV3Y1F5_9GAST</name>
<protein>
    <submittedName>
        <fullName evidence="1">Uncharacterized protein</fullName>
    </submittedName>
</protein>
<sequence>MRGAKPVQQVGLAVRSGCRIYGIRGGRRHDISKSSGSRGGPGILPYLTGTDFTFRVRGWGQGGTHFISSGSIGGTIASLPALKFAGALELAFRYQRPSLTRS</sequence>
<reference evidence="1 2" key="1">
    <citation type="journal article" date="2021" name="Elife">
        <title>Chloroplast acquisition without the gene transfer in kleptoplastic sea slugs, Plakobranchus ocellatus.</title>
        <authorList>
            <person name="Maeda T."/>
            <person name="Takahashi S."/>
            <person name="Yoshida T."/>
            <person name="Shimamura S."/>
            <person name="Takaki Y."/>
            <person name="Nagai Y."/>
            <person name="Toyoda A."/>
            <person name="Suzuki Y."/>
            <person name="Arimoto A."/>
            <person name="Ishii H."/>
            <person name="Satoh N."/>
            <person name="Nishiyama T."/>
            <person name="Hasebe M."/>
            <person name="Maruyama T."/>
            <person name="Minagawa J."/>
            <person name="Obokata J."/>
            <person name="Shigenobu S."/>
        </authorList>
    </citation>
    <scope>NUCLEOTIDE SEQUENCE [LARGE SCALE GENOMIC DNA]</scope>
</reference>
<gene>
    <name evidence="1" type="ORF">PoB_000230900</name>
</gene>
<proteinExistence type="predicted"/>